<protein>
    <recommendedName>
        <fullName evidence="1">Cyclic nucleotide-binding domain-containing protein</fullName>
    </recommendedName>
</protein>
<dbReference type="CDD" id="cd00038">
    <property type="entry name" value="CAP_ED"/>
    <property type="match status" value="1"/>
</dbReference>
<dbReference type="PANTHER" id="PTHR24567:SF68">
    <property type="entry name" value="DNA-BINDING TRANSCRIPTIONAL DUAL REGULATOR CRP"/>
    <property type="match status" value="1"/>
</dbReference>
<dbReference type="RefSeq" id="WP_211951234.1">
    <property type="nucleotide sequence ID" value="NZ_CAJPUY010000052.1"/>
</dbReference>
<organism evidence="2 3">
    <name type="scientific">Cupriavidus yeoncheonensis</name>
    <dbReference type="NCBI Taxonomy" id="1462994"/>
    <lineage>
        <taxon>Bacteria</taxon>
        <taxon>Pseudomonadati</taxon>
        <taxon>Pseudomonadota</taxon>
        <taxon>Betaproteobacteria</taxon>
        <taxon>Burkholderiales</taxon>
        <taxon>Burkholderiaceae</taxon>
        <taxon>Cupriavidus</taxon>
    </lineage>
</organism>
<name>A0A916MYQ2_9BURK</name>
<dbReference type="SMART" id="SM00100">
    <property type="entry name" value="cNMP"/>
    <property type="match status" value="1"/>
</dbReference>
<accession>A0A916MYQ2</accession>
<dbReference type="SUPFAM" id="SSF51206">
    <property type="entry name" value="cAMP-binding domain-like"/>
    <property type="match status" value="1"/>
</dbReference>
<dbReference type="InterPro" id="IPR014710">
    <property type="entry name" value="RmlC-like_jellyroll"/>
</dbReference>
<dbReference type="InterPro" id="IPR018490">
    <property type="entry name" value="cNMP-bd_dom_sf"/>
</dbReference>
<dbReference type="PROSITE" id="PS50042">
    <property type="entry name" value="CNMP_BINDING_3"/>
    <property type="match status" value="1"/>
</dbReference>
<evidence type="ECO:0000313" key="3">
    <source>
        <dbReference type="Proteomes" id="UP000672934"/>
    </source>
</evidence>
<gene>
    <name evidence="2" type="ORF">LMG31506_06420</name>
</gene>
<dbReference type="GO" id="GO:0003700">
    <property type="term" value="F:DNA-binding transcription factor activity"/>
    <property type="evidence" value="ECO:0007669"/>
    <property type="project" value="TreeGrafter"/>
</dbReference>
<dbReference type="EMBL" id="CAJPUY010000052">
    <property type="protein sequence ID" value="CAG2158570.1"/>
    <property type="molecule type" value="Genomic_DNA"/>
</dbReference>
<evidence type="ECO:0000313" key="2">
    <source>
        <dbReference type="EMBL" id="CAG2158570.1"/>
    </source>
</evidence>
<dbReference type="Pfam" id="PF00027">
    <property type="entry name" value="cNMP_binding"/>
    <property type="match status" value="1"/>
</dbReference>
<keyword evidence="3" id="KW-1185">Reference proteome</keyword>
<proteinExistence type="predicted"/>
<dbReference type="Proteomes" id="UP000672934">
    <property type="component" value="Unassembled WGS sequence"/>
</dbReference>
<dbReference type="GO" id="GO:0005829">
    <property type="term" value="C:cytosol"/>
    <property type="evidence" value="ECO:0007669"/>
    <property type="project" value="TreeGrafter"/>
</dbReference>
<evidence type="ECO:0000259" key="1">
    <source>
        <dbReference type="PROSITE" id="PS50042"/>
    </source>
</evidence>
<comment type="caution">
    <text evidence="2">The sequence shown here is derived from an EMBL/GenBank/DDBJ whole genome shotgun (WGS) entry which is preliminary data.</text>
</comment>
<dbReference type="InterPro" id="IPR000595">
    <property type="entry name" value="cNMP-bd_dom"/>
</dbReference>
<sequence length="245" mass="28051">MRGLADVNGHAGAELLSPELEVALRAHVMRRKLAKHEVLFTYGSSPEALFCVERGRMRFSVTAANGREAVLSVLEPGQWFGEVSLFMDAPRVYDARAVVDCEVLMVPARAFHAIVDHHPAFLMEFTRLICRRYRWALEWIDETILQPFVVGMRKCRQDRVEVLPDLVGKVIANHAFAKRAQVCTRGCGRHRSLRRTLVRGTAVRYWMAVLRGDYRHGSRRRLSWIGVSVLAYWNVRKLIPISRLS</sequence>
<feature type="domain" description="Cyclic nucleotide-binding" evidence="1">
    <location>
        <begin position="37"/>
        <end position="115"/>
    </location>
</feature>
<dbReference type="InterPro" id="IPR050397">
    <property type="entry name" value="Env_Response_Regulators"/>
</dbReference>
<dbReference type="AlphaFoldDB" id="A0A916MYQ2"/>
<dbReference type="PANTHER" id="PTHR24567">
    <property type="entry name" value="CRP FAMILY TRANSCRIPTIONAL REGULATORY PROTEIN"/>
    <property type="match status" value="1"/>
</dbReference>
<reference evidence="2" key="1">
    <citation type="submission" date="2021-03" db="EMBL/GenBank/DDBJ databases">
        <authorList>
            <person name="Peeters C."/>
        </authorList>
    </citation>
    <scope>NUCLEOTIDE SEQUENCE</scope>
    <source>
        <strain evidence="2">LMG 31506</strain>
    </source>
</reference>
<dbReference type="Gene3D" id="2.60.120.10">
    <property type="entry name" value="Jelly Rolls"/>
    <property type="match status" value="1"/>
</dbReference>